<feature type="transmembrane region" description="Helical" evidence="1">
    <location>
        <begin position="128"/>
        <end position="149"/>
    </location>
</feature>
<dbReference type="EMBL" id="CP002403">
    <property type="protein sequence ID" value="ADU21461.1"/>
    <property type="molecule type" value="Genomic_DNA"/>
</dbReference>
<protein>
    <recommendedName>
        <fullName evidence="4">ABC-2 family transporter protein</fullName>
    </recommendedName>
</protein>
<feature type="transmembrane region" description="Helical" evidence="1">
    <location>
        <begin position="21"/>
        <end position="41"/>
    </location>
</feature>
<accession>E6UBB1</accession>
<proteinExistence type="predicted"/>
<dbReference type="OrthoDB" id="1819927at2"/>
<feature type="transmembrane region" description="Helical" evidence="1">
    <location>
        <begin position="161"/>
        <end position="179"/>
    </location>
</feature>
<feature type="transmembrane region" description="Helical" evidence="1">
    <location>
        <begin position="88"/>
        <end position="116"/>
    </location>
</feature>
<organism evidence="2 3">
    <name type="scientific">Ruminococcus albus (strain ATCC 27210 / DSM 20455 / JCM 14654 / NCDO 2250 / 7)</name>
    <dbReference type="NCBI Taxonomy" id="697329"/>
    <lineage>
        <taxon>Bacteria</taxon>
        <taxon>Bacillati</taxon>
        <taxon>Bacillota</taxon>
        <taxon>Clostridia</taxon>
        <taxon>Eubacteriales</taxon>
        <taxon>Oscillospiraceae</taxon>
        <taxon>Ruminococcus</taxon>
    </lineage>
</organism>
<dbReference type="KEGG" id="ral:Rumal_0935"/>
<sequence length="225" mass="23995" precursor="true">MTGSKIKGLLLNEWYTIGKMFIAVCVMVIASLFGSLCMAAATGEAVVGFSSVTGGMGIMLLSSGFSYDNWKSIGSFKKSMPYSDSEVVLVRFLPPVIIAAAEAVFTPIMLTIGGMIHGDLSDGFAGQAAFVTVVNVLYTAIPMLIFYPMFFKYNYQKVQTIFGLLGGLAVASSVVLSAWNLDKSSDKFTLISMPVPVCVIIIAVVAVLIVVAYKVSVAGYSKRDD</sequence>
<evidence type="ECO:0008006" key="4">
    <source>
        <dbReference type="Google" id="ProtNLM"/>
    </source>
</evidence>
<evidence type="ECO:0000256" key="1">
    <source>
        <dbReference type="SAM" id="Phobius"/>
    </source>
</evidence>
<dbReference type="Proteomes" id="UP000006919">
    <property type="component" value="Chromosome"/>
</dbReference>
<keyword evidence="1" id="KW-0472">Membrane</keyword>
<dbReference type="Pfam" id="PF13346">
    <property type="entry name" value="ABC2_membrane_5"/>
    <property type="match status" value="1"/>
</dbReference>
<keyword evidence="1" id="KW-0812">Transmembrane</keyword>
<feature type="transmembrane region" description="Helical" evidence="1">
    <location>
        <begin position="191"/>
        <end position="213"/>
    </location>
</feature>
<dbReference type="AlphaFoldDB" id="E6UBB1"/>
<reference evidence="2 3" key="1">
    <citation type="journal article" date="2011" name="J. Bacteriol.">
        <title>Complete genome of the cellulolytic ruminal bacterium Ruminococcus albus 7.</title>
        <authorList>
            <person name="Suen G."/>
            <person name="Stevenson D.M."/>
            <person name="Bruce D.C."/>
            <person name="Chertkov O."/>
            <person name="Copeland A."/>
            <person name="Cheng J.F."/>
            <person name="Detter C."/>
            <person name="Detter J.C."/>
            <person name="Goodwin L.A."/>
            <person name="Han C.S."/>
            <person name="Hauser L.J."/>
            <person name="Ivanova N.N."/>
            <person name="Kyrpides N.C."/>
            <person name="Land M.L."/>
            <person name="Lapidus A."/>
            <person name="Lucas S."/>
            <person name="Ovchinnikova G."/>
            <person name="Pitluck S."/>
            <person name="Tapia R."/>
            <person name="Woyke T."/>
            <person name="Boyum J."/>
            <person name="Mead D."/>
            <person name="Weimer P.J."/>
        </authorList>
    </citation>
    <scope>NUCLEOTIDE SEQUENCE [LARGE SCALE GENOMIC DNA]</scope>
    <source>
        <strain evidence="3">ATCC 27210 / DSM 20455 / JCM 14654 / NCDO 2250 / 7</strain>
    </source>
</reference>
<dbReference type="RefSeq" id="WP_013497639.1">
    <property type="nucleotide sequence ID" value="NC_014833.1"/>
</dbReference>
<dbReference type="STRING" id="697329.Rumal_0935"/>
<evidence type="ECO:0000313" key="2">
    <source>
        <dbReference type="EMBL" id="ADU21461.1"/>
    </source>
</evidence>
<keyword evidence="1" id="KW-1133">Transmembrane helix</keyword>
<dbReference type="HOGENOM" id="CLU_1229143_0_0_9"/>
<evidence type="ECO:0000313" key="3">
    <source>
        <dbReference type="Proteomes" id="UP000006919"/>
    </source>
</evidence>
<gene>
    <name evidence="2" type="ordered locus">Rumal_0935</name>
</gene>
<feature type="transmembrane region" description="Helical" evidence="1">
    <location>
        <begin position="47"/>
        <end position="67"/>
    </location>
</feature>
<dbReference type="InterPro" id="IPR025699">
    <property type="entry name" value="ABC2_memb-like"/>
</dbReference>
<name>E6UBB1_RUMA7</name>